<dbReference type="Gene3D" id="3.40.50.410">
    <property type="entry name" value="von Willebrand factor, type A domain"/>
    <property type="match status" value="1"/>
</dbReference>
<comment type="caution">
    <text evidence="4">The sequence shown here is derived from an EMBL/GenBank/DDBJ whole genome shotgun (WGS) entry which is preliminary data.</text>
</comment>
<dbReference type="Proteomes" id="UP000749559">
    <property type="component" value="Unassembled WGS sequence"/>
</dbReference>
<dbReference type="InterPro" id="IPR002035">
    <property type="entry name" value="VWF_A"/>
</dbReference>
<dbReference type="InterPro" id="IPR013642">
    <property type="entry name" value="CLCA_N"/>
</dbReference>
<dbReference type="PANTHER" id="PTHR10579">
    <property type="entry name" value="CALCIUM-ACTIVATED CHLORIDE CHANNEL REGULATOR"/>
    <property type="match status" value="1"/>
</dbReference>
<organism evidence="4 5">
    <name type="scientific">Owenia fusiformis</name>
    <name type="common">Polychaete worm</name>
    <dbReference type="NCBI Taxonomy" id="6347"/>
    <lineage>
        <taxon>Eukaryota</taxon>
        <taxon>Metazoa</taxon>
        <taxon>Spiralia</taxon>
        <taxon>Lophotrochozoa</taxon>
        <taxon>Annelida</taxon>
        <taxon>Polychaeta</taxon>
        <taxon>Sedentaria</taxon>
        <taxon>Canalipalpata</taxon>
        <taxon>Sabellida</taxon>
        <taxon>Oweniida</taxon>
        <taxon>Oweniidae</taxon>
        <taxon>Owenia</taxon>
    </lineage>
</organism>
<evidence type="ECO:0000256" key="2">
    <source>
        <dbReference type="SAM" id="Phobius"/>
    </source>
</evidence>
<proteinExistence type="predicted"/>
<dbReference type="Pfam" id="PF08434">
    <property type="entry name" value="CLCA"/>
    <property type="match status" value="1"/>
</dbReference>
<dbReference type="SMART" id="SM00327">
    <property type="entry name" value="VWA"/>
    <property type="match status" value="1"/>
</dbReference>
<feature type="region of interest" description="Disordered" evidence="1">
    <location>
        <begin position="938"/>
        <end position="995"/>
    </location>
</feature>
<reference evidence="4" key="1">
    <citation type="submission" date="2022-03" db="EMBL/GenBank/DDBJ databases">
        <authorList>
            <person name="Martin C."/>
        </authorList>
    </citation>
    <scope>NUCLEOTIDE SEQUENCE</scope>
</reference>
<evidence type="ECO:0000256" key="1">
    <source>
        <dbReference type="SAM" id="MobiDB-lite"/>
    </source>
</evidence>
<feature type="chain" id="PRO_5043635902" evidence="3">
    <location>
        <begin position="28"/>
        <end position="995"/>
    </location>
</feature>
<keyword evidence="2" id="KW-0472">Membrane</keyword>
<evidence type="ECO:0000313" key="5">
    <source>
        <dbReference type="Proteomes" id="UP000749559"/>
    </source>
</evidence>
<dbReference type="SUPFAM" id="SSF53300">
    <property type="entry name" value="vWA-like"/>
    <property type="match status" value="1"/>
</dbReference>
<gene>
    <name evidence="4" type="ORF">OFUS_LOCUS23869</name>
</gene>
<evidence type="ECO:0000313" key="4">
    <source>
        <dbReference type="EMBL" id="CAH1799912.1"/>
    </source>
</evidence>
<feature type="compositionally biased region" description="Basic and acidic residues" evidence="1">
    <location>
        <begin position="938"/>
        <end position="964"/>
    </location>
</feature>
<feature type="signal peptide" evidence="3">
    <location>
        <begin position="1"/>
        <end position="27"/>
    </location>
</feature>
<protein>
    <submittedName>
        <fullName evidence="4">Uncharacterized protein</fullName>
    </submittedName>
</protein>
<evidence type="ECO:0000256" key="3">
    <source>
        <dbReference type="SAM" id="SignalP"/>
    </source>
</evidence>
<dbReference type="EMBL" id="CAIIXF020000011">
    <property type="protein sequence ID" value="CAH1799912.1"/>
    <property type="molecule type" value="Genomic_DNA"/>
</dbReference>
<keyword evidence="3" id="KW-0732">Signal</keyword>
<dbReference type="PANTHER" id="PTHR10579:SF172">
    <property type="entry name" value="CALCIUM-ACTIVATED CHLORIDE CHANNEL REGULATOR 4 PRECURSOR-RELATED"/>
    <property type="match status" value="1"/>
</dbReference>
<feature type="transmembrane region" description="Helical" evidence="2">
    <location>
        <begin position="904"/>
        <end position="927"/>
    </location>
</feature>
<dbReference type="PROSITE" id="PS50234">
    <property type="entry name" value="VWFA"/>
    <property type="match status" value="1"/>
</dbReference>
<dbReference type="CDD" id="cd00198">
    <property type="entry name" value="vWFA"/>
    <property type="match status" value="1"/>
</dbReference>
<dbReference type="InterPro" id="IPR036465">
    <property type="entry name" value="vWFA_dom_sf"/>
</dbReference>
<dbReference type="AlphaFoldDB" id="A0A8J1XIQ2"/>
<accession>A0A8J1XIQ2</accession>
<keyword evidence="2" id="KW-1133">Transmembrane helix</keyword>
<dbReference type="OrthoDB" id="10021899at2759"/>
<keyword evidence="5" id="KW-1185">Reference proteome</keyword>
<sequence length="995" mass="108887">MFTKISKAWIFRSFMVLISTVLLGVESCGRGTIFLKDNEYRQTLIAIGDGVQEDPALIERIKTVFTDASALLYQVTRKRAYFKDITILVPKTWSDDPSYQPISKESFEKSDIVIDNPDSRYNQGDKPFVIKTTPCGKLGHYMHLTPDFLMDPNIGILYGAYEKVIVHEWSHLRYGVYDEYGGGGNEPRFYTTQFGDIEATRCSLGFSGKLVNIQTGSEGCSYASGLPDGNCRYQDDRFQNRDGYGSLMYKQFLPQITSFCDNDPNDPNTLHNREAPNKQNQMCNSRSVWEVLREHGDFEKDFNPPRNVTSTVPEFRVVRQKEKKTVLVLDVSGSMGQNSRIVKLRQACSNYITNVVRDGEQLGVVWFSTSARVKSGLVIVSNATRQQLLDSLPTTPNGRTTIGGGLQKGLEVLAANNTDPSGGILVVVSDGGENQRPNIAEVTPTLLAANVTIHSISITEAGDTQVDAVAAATEGLSFLYSAEDDSNALNDAFVTIGEKDVGISDKNLQLISKAELLSSKSSLVESVSLDSSIGRNTDFSFDYGSTGISIDLTLPNGKVMSSSAAGTRDDSIKVIRFKIPGLAEPGSYTYNITNPTSSRQRVSVTVTSQAAKPGDYPLLSTAQWGLRVIDLNKPEPDRQTLYVSVSKGYSPVLKANVKASIELPEAEPIVLELLDNGAGADLTKDDGIYSNYFTQFNLNGRYNVKVTVNNGNETVISPKRVIGLGVQDPTWEENGSQNQPDVKTESFQRVATAGSFELMGYSPQVAATLYPPSRVSDLAVAGIDYGRKQVELIWTATGAQLDSGTATSYELRIANTFDALYNNFTNATIAPQSYVASKSNFSTPKQAGNKETFLINIPVKGNVLSYYFALVVIGNAGQRSERSNIVSAYLKDTSPVPQPNIGTILGITFGTIGAVLVIIAIIVLCVCKNKKVQSKPDLYEEKTDPQKDPEKALSEFKTIPRPEPVKQNSNAERPLPETPDDNKQGEVNKGYRSTN</sequence>
<dbReference type="NCBIfam" id="NF041940">
    <property type="entry name" value="choice_anch_X"/>
    <property type="match status" value="1"/>
</dbReference>
<keyword evidence="2" id="KW-0812">Transmembrane</keyword>
<name>A0A8J1XIQ2_OWEFU</name>
<dbReference type="InterPro" id="IPR051266">
    <property type="entry name" value="CLCR"/>
</dbReference>
<dbReference type="Pfam" id="PF00092">
    <property type="entry name" value="VWA"/>
    <property type="match status" value="1"/>
</dbReference>